<feature type="non-terminal residue" evidence="1">
    <location>
        <position position="47"/>
    </location>
</feature>
<protein>
    <submittedName>
        <fullName evidence="1">Uncharacterized protein</fullName>
    </submittedName>
</protein>
<dbReference type="Proteomes" id="UP000265520">
    <property type="component" value="Unassembled WGS sequence"/>
</dbReference>
<evidence type="ECO:0000313" key="1">
    <source>
        <dbReference type="EMBL" id="MCI66936.1"/>
    </source>
</evidence>
<evidence type="ECO:0000313" key="2">
    <source>
        <dbReference type="Proteomes" id="UP000265520"/>
    </source>
</evidence>
<proteinExistence type="predicted"/>
<accession>A0A392U3E9</accession>
<name>A0A392U3E9_9FABA</name>
<comment type="caution">
    <text evidence="1">The sequence shown here is derived from an EMBL/GenBank/DDBJ whole genome shotgun (WGS) entry which is preliminary data.</text>
</comment>
<sequence>MPGLLLCKKSLINLKGMMYGVWYPNLLTRTLLEQNGYSKTRLMSKEK</sequence>
<keyword evidence="2" id="KW-1185">Reference proteome</keyword>
<dbReference type="AlphaFoldDB" id="A0A392U3E9"/>
<dbReference type="EMBL" id="LXQA010705449">
    <property type="protein sequence ID" value="MCI66936.1"/>
    <property type="molecule type" value="Genomic_DNA"/>
</dbReference>
<organism evidence="1 2">
    <name type="scientific">Trifolium medium</name>
    <dbReference type="NCBI Taxonomy" id="97028"/>
    <lineage>
        <taxon>Eukaryota</taxon>
        <taxon>Viridiplantae</taxon>
        <taxon>Streptophyta</taxon>
        <taxon>Embryophyta</taxon>
        <taxon>Tracheophyta</taxon>
        <taxon>Spermatophyta</taxon>
        <taxon>Magnoliopsida</taxon>
        <taxon>eudicotyledons</taxon>
        <taxon>Gunneridae</taxon>
        <taxon>Pentapetalae</taxon>
        <taxon>rosids</taxon>
        <taxon>fabids</taxon>
        <taxon>Fabales</taxon>
        <taxon>Fabaceae</taxon>
        <taxon>Papilionoideae</taxon>
        <taxon>50 kb inversion clade</taxon>
        <taxon>NPAAA clade</taxon>
        <taxon>Hologalegina</taxon>
        <taxon>IRL clade</taxon>
        <taxon>Trifolieae</taxon>
        <taxon>Trifolium</taxon>
    </lineage>
</organism>
<reference evidence="1 2" key="1">
    <citation type="journal article" date="2018" name="Front. Plant Sci.">
        <title>Red Clover (Trifolium pratense) and Zigzag Clover (T. medium) - A Picture of Genomic Similarities and Differences.</title>
        <authorList>
            <person name="Dluhosova J."/>
            <person name="Istvanek J."/>
            <person name="Nedelnik J."/>
            <person name="Repkova J."/>
        </authorList>
    </citation>
    <scope>NUCLEOTIDE SEQUENCE [LARGE SCALE GENOMIC DNA]</scope>
    <source>
        <strain evidence="2">cv. 10/8</strain>
        <tissue evidence="1">Leaf</tissue>
    </source>
</reference>